<dbReference type="GO" id="GO:0016791">
    <property type="term" value="F:phosphatase activity"/>
    <property type="evidence" value="ECO:0007669"/>
    <property type="project" value="TreeGrafter"/>
</dbReference>
<evidence type="ECO:0000313" key="2">
    <source>
        <dbReference type="Proteomes" id="UP000273807"/>
    </source>
</evidence>
<keyword evidence="2" id="KW-1185">Reference proteome</keyword>
<dbReference type="Proteomes" id="UP000273807">
    <property type="component" value="Unassembled WGS sequence"/>
</dbReference>
<dbReference type="SUPFAM" id="SSF53254">
    <property type="entry name" value="Phosphoglycerate mutase-like"/>
    <property type="match status" value="1"/>
</dbReference>
<evidence type="ECO:0000313" key="1">
    <source>
        <dbReference type="EMBL" id="RNL59805.1"/>
    </source>
</evidence>
<dbReference type="Pfam" id="PF00300">
    <property type="entry name" value="His_Phos_1"/>
    <property type="match status" value="1"/>
</dbReference>
<gene>
    <name evidence="1" type="ORF">D7003_02225</name>
</gene>
<dbReference type="PANTHER" id="PTHR48100:SF58">
    <property type="entry name" value="PE-PGRS FAMILY PROTEIN PE_PGRS11"/>
    <property type="match status" value="1"/>
</dbReference>
<dbReference type="InterPro" id="IPR029033">
    <property type="entry name" value="His_PPase_superfam"/>
</dbReference>
<protein>
    <submittedName>
        <fullName evidence="1">Histidine phosphatase family protein</fullName>
    </submittedName>
</protein>
<dbReference type="SMART" id="SM00855">
    <property type="entry name" value="PGAM"/>
    <property type="match status" value="1"/>
</dbReference>
<dbReference type="AlphaFoldDB" id="A0A3N0C8J6"/>
<dbReference type="PROSITE" id="PS00175">
    <property type="entry name" value="PG_MUTASE"/>
    <property type="match status" value="1"/>
</dbReference>
<organism evidence="1 2">
    <name type="scientific">Arthrobacter oryzae</name>
    <dbReference type="NCBI Taxonomy" id="409290"/>
    <lineage>
        <taxon>Bacteria</taxon>
        <taxon>Bacillati</taxon>
        <taxon>Actinomycetota</taxon>
        <taxon>Actinomycetes</taxon>
        <taxon>Micrococcales</taxon>
        <taxon>Micrococcaceae</taxon>
        <taxon>Arthrobacter</taxon>
    </lineage>
</organism>
<dbReference type="GO" id="GO:0005737">
    <property type="term" value="C:cytoplasm"/>
    <property type="evidence" value="ECO:0007669"/>
    <property type="project" value="TreeGrafter"/>
</dbReference>
<dbReference type="InterPro" id="IPR050275">
    <property type="entry name" value="PGM_Phosphatase"/>
</dbReference>
<dbReference type="InterPro" id="IPR001345">
    <property type="entry name" value="PG/BPGM_mutase_AS"/>
</dbReference>
<accession>A0A3N0C8J6</accession>
<sequence length="222" mass="23110">MRLLLIRHGQTPGNVLGQLDTAHPGPGLTELGERQAAALARSLADEPIGSLYASTLIRTQITARPLATVRGLAVEVLEGLHEIEAGSLEKLTDRESHMRYVGTVFAWAAGDLDRRMPAGPNGHDFFARFDASIASVVAAAASGDPGAVAIVSHGAAIRVWTGLRAANIEPGFAARHMLANTGIVALEGDPDAGWRLIHWDDSPVGGLALADPTAKDPTGGPA</sequence>
<dbReference type="EMBL" id="RBED01000034">
    <property type="protein sequence ID" value="RNL59805.1"/>
    <property type="molecule type" value="Genomic_DNA"/>
</dbReference>
<dbReference type="Gene3D" id="3.40.50.1240">
    <property type="entry name" value="Phosphoglycerate mutase-like"/>
    <property type="match status" value="1"/>
</dbReference>
<dbReference type="CDD" id="cd07067">
    <property type="entry name" value="HP_PGM_like"/>
    <property type="match status" value="1"/>
</dbReference>
<reference evidence="1 2" key="1">
    <citation type="submission" date="2018-10" db="EMBL/GenBank/DDBJ databases">
        <title>Genome sequencing of Arthrobacter oryzae TNB02.</title>
        <authorList>
            <person name="Cho Y.-J."/>
            <person name="Cho A."/>
            <person name="Kim O.-S."/>
        </authorList>
    </citation>
    <scope>NUCLEOTIDE SEQUENCE [LARGE SCALE GENOMIC DNA]</scope>
    <source>
        <strain evidence="1 2">TNB02</strain>
    </source>
</reference>
<dbReference type="PANTHER" id="PTHR48100">
    <property type="entry name" value="BROAD-SPECIFICITY PHOSPHATASE YOR283W-RELATED"/>
    <property type="match status" value="1"/>
</dbReference>
<proteinExistence type="predicted"/>
<dbReference type="RefSeq" id="WP_123253871.1">
    <property type="nucleotide sequence ID" value="NZ_RBED01000034.1"/>
</dbReference>
<dbReference type="OrthoDB" id="9793115at2"/>
<name>A0A3N0C8J6_9MICC</name>
<dbReference type="InterPro" id="IPR013078">
    <property type="entry name" value="His_Pase_superF_clade-1"/>
</dbReference>
<comment type="caution">
    <text evidence="1">The sequence shown here is derived from an EMBL/GenBank/DDBJ whole genome shotgun (WGS) entry which is preliminary data.</text>
</comment>